<evidence type="ECO:0008006" key="3">
    <source>
        <dbReference type="Google" id="ProtNLM"/>
    </source>
</evidence>
<protein>
    <recommendedName>
        <fullName evidence="3">Gliding motility-associated lipoprotein GldB</fullName>
    </recommendedName>
</protein>
<name>A0A1T4NHU5_9BACT</name>
<accession>A0A1T4NHU5</accession>
<dbReference type="EMBL" id="FUWH01000004">
    <property type="protein sequence ID" value="SJZ78829.1"/>
    <property type="molecule type" value="Genomic_DNA"/>
</dbReference>
<sequence>MRFAFLVIIPLLMLGGCKSNPNTPDVSAVQVNLEVQRFEKAFFAWDTLHPDAAAKQLNAQFPGFTQDFLFNIMGTTPDNAYRDIASFLNSYKSLAADAEKRFADLSGVEKELKAGLQHVKYYFPAYKTPNKLITFVGPVNSYANIITADALAVGLQLYMGKDYPLYLTPQGQELYPLFISRRFEPQYIAANCIRNIVDDMYPDRSAGKPLVEQMIEAGKRAYLLERLMPATPDSIRMGYTGQQLEGCYSSEKQIWVFFVQNNLLYSNDPNATRDYLTDGPNTPAFGTTSPGNIGLFTGRQIVRKWMENHEKTSLDSLMRMPPGRLFSEAKYKP</sequence>
<evidence type="ECO:0000313" key="1">
    <source>
        <dbReference type="EMBL" id="SJZ78829.1"/>
    </source>
</evidence>
<proteinExistence type="predicted"/>
<dbReference type="STRING" id="413434.SAMN04488132_104270"/>
<dbReference type="Proteomes" id="UP000190888">
    <property type="component" value="Unassembled WGS sequence"/>
</dbReference>
<evidence type="ECO:0000313" key="2">
    <source>
        <dbReference type="Proteomes" id="UP000190888"/>
    </source>
</evidence>
<dbReference type="RefSeq" id="WP_245825637.1">
    <property type="nucleotide sequence ID" value="NZ_FUWH01000004.1"/>
</dbReference>
<organism evidence="1 2">
    <name type="scientific">Sediminibacterium ginsengisoli</name>
    <dbReference type="NCBI Taxonomy" id="413434"/>
    <lineage>
        <taxon>Bacteria</taxon>
        <taxon>Pseudomonadati</taxon>
        <taxon>Bacteroidota</taxon>
        <taxon>Chitinophagia</taxon>
        <taxon>Chitinophagales</taxon>
        <taxon>Chitinophagaceae</taxon>
        <taxon>Sediminibacterium</taxon>
    </lineage>
</organism>
<dbReference type="PROSITE" id="PS51257">
    <property type="entry name" value="PROKAR_LIPOPROTEIN"/>
    <property type="match status" value="1"/>
</dbReference>
<dbReference type="Pfam" id="PF25594">
    <property type="entry name" value="GldB_lipo"/>
    <property type="match status" value="1"/>
</dbReference>
<dbReference type="AlphaFoldDB" id="A0A1T4NHU5"/>
<dbReference type="InterPro" id="IPR019853">
    <property type="entry name" value="GldB-like"/>
</dbReference>
<reference evidence="1 2" key="1">
    <citation type="submission" date="2017-02" db="EMBL/GenBank/DDBJ databases">
        <authorList>
            <person name="Peterson S.W."/>
        </authorList>
    </citation>
    <scope>NUCLEOTIDE SEQUENCE [LARGE SCALE GENOMIC DNA]</scope>
    <source>
        <strain evidence="1 2">DSM 22335</strain>
    </source>
</reference>
<gene>
    <name evidence="1" type="ORF">SAMN04488132_104270</name>
</gene>
<keyword evidence="2" id="KW-1185">Reference proteome</keyword>